<sequence>MIYQDSSVYFKNYSTPSTIPFNTSVLSDTIDYDLYDASLISKKINLKKLNKEIYYYFMKEYIASSEEYYKNLAGDEYMGTGIDTTYRRSELYFCGKLNLQPGVQSLVILEQEPDNFHRNRFLKSLLLYNIRNNKLCSIISLSMKCAGIDTALNIKSYFTCGKYFTQVKFGEANYDLPAELLNELNLNDENREALYYSKFMVDKNGYIEFLNYK</sequence>
<gene>
    <name evidence="1" type="ORF">BSYN_05940</name>
</gene>
<dbReference type="EMBL" id="AP028055">
    <property type="protein sequence ID" value="BEG98329.1"/>
    <property type="molecule type" value="Genomic_DNA"/>
</dbReference>
<evidence type="ECO:0000313" key="2">
    <source>
        <dbReference type="Proteomes" id="UP001496674"/>
    </source>
</evidence>
<evidence type="ECO:0000313" key="1">
    <source>
        <dbReference type="EMBL" id="BEG98329.1"/>
    </source>
</evidence>
<keyword evidence="2" id="KW-1185">Reference proteome</keyword>
<protein>
    <submittedName>
        <fullName evidence="1">Uncharacterized protein</fullName>
    </submittedName>
</protein>
<dbReference type="Proteomes" id="UP001496674">
    <property type="component" value="Chromosome"/>
</dbReference>
<dbReference type="RefSeq" id="WP_353333166.1">
    <property type="nucleotide sequence ID" value="NZ_AP028055.1"/>
</dbReference>
<name>A0ABN6Z2I8_9BACE</name>
<organism evidence="1 2">
    <name type="scientific">Bacteroides sedimenti</name>
    <dbReference type="NCBI Taxonomy" id="2136147"/>
    <lineage>
        <taxon>Bacteria</taxon>
        <taxon>Pseudomonadati</taxon>
        <taxon>Bacteroidota</taxon>
        <taxon>Bacteroidia</taxon>
        <taxon>Bacteroidales</taxon>
        <taxon>Bacteroidaceae</taxon>
        <taxon>Bacteroides</taxon>
    </lineage>
</organism>
<proteinExistence type="predicted"/>
<reference evidence="1 2" key="1">
    <citation type="submission" date="2023-04" db="EMBL/GenBank/DDBJ databases">
        <title>Draft genome sequence of acteroides sedimenti strain YN3PY1.</title>
        <authorList>
            <person name="Yoshida N."/>
        </authorList>
    </citation>
    <scope>NUCLEOTIDE SEQUENCE [LARGE SCALE GENOMIC DNA]</scope>
    <source>
        <strain evidence="1 2">YN3PY1</strain>
    </source>
</reference>
<accession>A0ABN6Z2I8</accession>